<dbReference type="InterPro" id="IPR017946">
    <property type="entry name" value="PLC-like_Pdiesterase_TIM-brl"/>
</dbReference>
<accession>A0A542YTL8</accession>
<dbReference type="CDD" id="cd08561">
    <property type="entry name" value="GDPD_cytoplasmic_ScUgpQ2_like"/>
    <property type="match status" value="1"/>
</dbReference>
<dbReference type="Gene3D" id="3.20.20.190">
    <property type="entry name" value="Phosphatidylinositol (PI) phosphodiesterase"/>
    <property type="match status" value="1"/>
</dbReference>
<dbReference type="PANTHER" id="PTHR43805">
    <property type="entry name" value="GLYCEROPHOSPHORYL DIESTER PHOSPHODIESTERASE"/>
    <property type="match status" value="1"/>
</dbReference>
<name>A0A542YTL8_9MICO</name>
<dbReference type="RefSeq" id="WP_228393348.1">
    <property type="nucleotide sequence ID" value="NZ_BAAAIK010000011.1"/>
</dbReference>
<dbReference type="GO" id="GO:0008081">
    <property type="term" value="F:phosphoric diester hydrolase activity"/>
    <property type="evidence" value="ECO:0007669"/>
    <property type="project" value="InterPro"/>
</dbReference>
<dbReference type="GO" id="GO:0006629">
    <property type="term" value="P:lipid metabolic process"/>
    <property type="evidence" value="ECO:0007669"/>
    <property type="project" value="InterPro"/>
</dbReference>
<dbReference type="Proteomes" id="UP000319516">
    <property type="component" value="Unassembled WGS sequence"/>
</dbReference>
<dbReference type="AlphaFoldDB" id="A0A542YTL8"/>
<organism evidence="2 3">
    <name type="scientific">Ornithinicoccus hortensis</name>
    <dbReference type="NCBI Taxonomy" id="82346"/>
    <lineage>
        <taxon>Bacteria</taxon>
        <taxon>Bacillati</taxon>
        <taxon>Actinomycetota</taxon>
        <taxon>Actinomycetes</taxon>
        <taxon>Micrococcales</taxon>
        <taxon>Intrasporangiaceae</taxon>
        <taxon>Ornithinicoccus</taxon>
    </lineage>
</organism>
<dbReference type="SUPFAM" id="SSF51695">
    <property type="entry name" value="PLC-like phosphodiesterases"/>
    <property type="match status" value="1"/>
</dbReference>
<comment type="caution">
    <text evidence="2">The sequence shown here is derived from an EMBL/GenBank/DDBJ whole genome shotgun (WGS) entry which is preliminary data.</text>
</comment>
<proteinExistence type="predicted"/>
<dbReference type="PANTHER" id="PTHR43805:SF1">
    <property type="entry name" value="GP-PDE DOMAIN-CONTAINING PROTEIN"/>
    <property type="match status" value="1"/>
</dbReference>
<evidence type="ECO:0000313" key="3">
    <source>
        <dbReference type="Proteomes" id="UP000319516"/>
    </source>
</evidence>
<reference evidence="2 3" key="1">
    <citation type="submission" date="2019-06" db="EMBL/GenBank/DDBJ databases">
        <title>Sequencing the genomes of 1000 actinobacteria strains.</title>
        <authorList>
            <person name="Klenk H.-P."/>
        </authorList>
    </citation>
    <scope>NUCLEOTIDE SEQUENCE [LARGE SCALE GENOMIC DNA]</scope>
    <source>
        <strain evidence="2 3">DSM 12335</strain>
    </source>
</reference>
<feature type="domain" description="GP-PDE" evidence="1">
    <location>
        <begin position="12"/>
        <end position="251"/>
    </location>
</feature>
<dbReference type="InterPro" id="IPR030395">
    <property type="entry name" value="GP_PDE_dom"/>
</dbReference>
<gene>
    <name evidence="2" type="ORF">FB467_2553</name>
</gene>
<sequence length="258" mass="28212">MAATPYLEHDGPIPLAHRGFSQEGLENSMSAFAAAVALGYHYVETDVHATQDGVLVAFHDTRLDRVTDRTGSITGMPWAEVSGARIGGVEPVPRLEEILDTWPELRVNIDIKTSGAIVPLVRAIERTNAHDRVCVTSFSDHRRAAALRRLSRPVATSAGQRTVARFLAAARLPRRREAALARVLRGVDCLQVPEDFGRIKVVNAATLEAAHAVGVQVHVWTVNDDAEMHRLLDLGVDGLVSDRADLLKQVLQERGTWS</sequence>
<keyword evidence="3" id="KW-1185">Reference proteome</keyword>
<protein>
    <submittedName>
        <fullName evidence="2">Glycerophosphoryl diester phosphodiesterase</fullName>
    </submittedName>
</protein>
<evidence type="ECO:0000259" key="1">
    <source>
        <dbReference type="PROSITE" id="PS51704"/>
    </source>
</evidence>
<dbReference type="Pfam" id="PF03009">
    <property type="entry name" value="GDPD"/>
    <property type="match status" value="1"/>
</dbReference>
<dbReference type="EMBL" id="VFOP01000001">
    <property type="protein sequence ID" value="TQL51407.1"/>
    <property type="molecule type" value="Genomic_DNA"/>
</dbReference>
<evidence type="ECO:0000313" key="2">
    <source>
        <dbReference type="EMBL" id="TQL51407.1"/>
    </source>
</evidence>
<dbReference type="PROSITE" id="PS51704">
    <property type="entry name" value="GP_PDE"/>
    <property type="match status" value="1"/>
</dbReference>